<name>A0ABW2FEF0_9BACL</name>
<keyword evidence="1" id="KW-0732">Signal</keyword>
<evidence type="ECO:0000313" key="2">
    <source>
        <dbReference type="EMBL" id="MFC7150208.1"/>
    </source>
</evidence>
<accession>A0ABW2FEF0</accession>
<keyword evidence="3" id="KW-1185">Reference proteome</keyword>
<reference evidence="3" key="1">
    <citation type="journal article" date="2019" name="Int. J. Syst. Evol. Microbiol.">
        <title>The Global Catalogue of Microorganisms (GCM) 10K type strain sequencing project: providing services to taxonomists for standard genome sequencing and annotation.</title>
        <authorList>
            <consortium name="The Broad Institute Genomics Platform"/>
            <consortium name="The Broad Institute Genome Sequencing Center for Infectious Disease"/>
            <person name="Wu L."/>
            <person name="Ma J."/>
        </authorList>
    </citation>
    <scope>NUCLEOTIDE SEQUENCE [LARGE SCALE GENOMIC DNA]</scope>
    <source>
        <strain evidence="3">KCTC 12907</strain>
    </source>
</reference>
<proteinExistence type="predicted"/>
<dbReference type="RefSeq" id="WP_378045970.1">
    <property type="nucleotide sequence ID" value="NZ_JBHMDN010000010.1"/>
</dbReference>
<gene>
    <name evidence="2" type="ORF">ACFQMJ_16900</name>
</gene>
<feature type="chain" id="PRO_5046439657" evidence="1">
    <location>
        <begin position="30"/>
        <end position="146"/>
    </location>
</feature>
<protein>
    <submittedName>
        <fullName evidence="2">Uncharacterized protein</fullName>
    </submittedName>
</protein>
<feature type="signal peptide" evidence="1">
    <location>
        <begin position="1"/>
        <end position="29"/>
    </location>
</feature>
<dbReference type="Proteomes" id="UP001596378">
    <property type="component" value="Unassembled WGS sequence"/>
</dbReference>
<comment type="caution">
    <text evidence="2">The sequence shown here is derived from an EMBL/GenBank/DDBJ whole genome shotgun (WGS) entry which is preliminary data.</text>
</comment>
<evidence type="ECO:0000313" key="3">
    <source>
        <dbReference type="Proteomes" id="UP001596378"/>
    </source>
</evidence>
<organism evidence="2 3">
    <name type="scientific">Cohnella cellulosilytica</name>
    <dbReference type="NCBI Taxonomy" id="986710"/>
    <lineage>
        <taxon>Bacteria</taxon>
        <taxon>Bacillati</taxon>
        <taxon>Bacillota</taxon>
        <taxon>Bacilli</taxon>
        <taxon>Bacillales</taxon>
        <taxon>Paenibacillaceae</taxon>
        <taxon>Cohnella</taxon>
    </lineage>
</organism>
<evidence type="ECO:0000256" key="1">
    <source>
        <dbReference type="SAM" id="SignalP"/>
    </source>
</evidence>
<dbReference type="EMBL" id="JBHTAI010000009">
    <property type="protein sequence ID" value="MFC7150208.1"/>
    <property type="molecule type" value="Genomic_DNA"/>
</dbReference>
<sequence length="146" mass="15593">MNKIGRKLLASLSAFALLAVLLIPASASAAVYVPPHEPDSPSNPIVLSAGDWSYPTLTPGDVDYFRFVNTFSYTRTYTLIVESPDGASYIPSSISGSGIVLVNPVRMEAGYFQFDIVVNPGAVVNIEVSGAGTPFYSPNPYFVLLL</sequence>